<keyword evidence="3" id="KW-1185">Reference proteome</keyword>
<name>A0ABQ4H460_9ACTN</name>
<reference evidence="2 3" key="1">
    <citation type="submission" date="2021-01" db="EMBL/GenBank/DDBJ databases">
        <title>Whole genome shotgun sequence of Planomonospora parontospora subsp. parontospora NBRC 13880.</title>
        <authorList>
            <person name="Komaki H."/>
            <person name="Tamura T."/>
        </authorList>
    </citation>
    <scope>NUCLEOTIDE SEQUENCE [LARGE SCALE GENOMIC DNA]</scope>
    <source>
        <strain evidence="2 3">NBRC 13880</strain>
    </source>
</reference>
<feature type="region of interest" description="Disordered" evidence="1">
    <location>
        <begin position="64"/>
        <end position="89"/>
    </location>
</feature>
<evidence type="ECO:0000313" key="2">
    <source>
        <dbReference type="EMBL" id="GII06915.1"/>
    </source>
</evidence>
<comment type="caution">
    <text evidence="2">The sequence shown here is derived from an EMBL/GenBank/DDBJ whole genome shotgun (WGS) entry which is preliminary data.</text>
</comment>
<gene>
    <name evidence="2" type="ORF">Ppa06_07130</name>
</gene>
<dbReference type="EMBL" id="BOOL01000007">
    <property type="protein sequence ID" value="GII06915.1"/>
    <property type="molecule type" value="Genomic_DNA"/>
</dbReference>
<organism evidence="2 3">
    <name type="scientific">Planomonospora parontospora subsp. parontospora</name>
    <dbReference type="NCBI Taxonomy" id="97194"/>
    <lineage>
        <taxon>Bacteria</taxon>
        <taxon>Bacillati</taxon>
        <taxon>Actinomycetota</taxon>
        <taxon>Actinomycetes</taxon>
        <taxon>Streptosporangiales</taxon>
        <taxon>Streptosporangiaceae</taxon>
        <taxon>Planomonospora</taxon>
    </lineage>
</organism>
<dbReference type="Proteomes" id="UP000633041">
    <property type="component" value="Unassembled WGS sequence"/>
</dbReference>
<evidence type="ECO:0000313" key="3">
    <source>
        <dbReference type="Proteomes" id="UP000633041"/>
    </source>
</evidence>
<sequence length="89" mass="9426">MWNDQAEVKTPAKVVIIPTTKAGVAQAGIGHMVIPVTPAARRRPPQIPTPTPSLPMRAIDVPSSSPICRSGPPFRGGAPERRVRAAADR</sequence>
<protein>
    <submittedName>
        <fullName evidence="2">Uncharacterized protein</fullName>
    </submittedName>
</protein>
<evidence type="ECO:0000256" key="1">
    <source>
        <dbReference type="SAM" id="MobiDB-lite"/>
    </source>
</evidence>
<proteinExistence type="predicted"/>
<feature type="compositionally biased region" description="Basic and acidic residues" evidence="1">
    <location>
        <begin position="78"/>
        <end position="89"/>
    </location>
</feature>
<accession>A0ABQ4H460</accession>